<comment type="caution">
    <text evidence="1">The sequence shown here is derived from an EMBL/GenBank/DDBJ whole genome shotgun (WGS) entry which is preliminary data.</text>
</comment>
<reference evidence="1 2" key="1">
    <citation type="journal article" date="2021" name="Plant Biotechnol. J.">
        <title>Multi-omics assisted identification of the key and species-specific regulatory components of drought-tolerant mechanisms in Gossypium stocksii.</title>
        <authorList>
            <person name="Yu D."/>
            <person name="Ke L."/>
            <person name="Zhang D."/>
            <person name="Wu Y."/>
            <person name="Sun Y."/>
            <person name="Mei J."/>
            <person name="Sun J."/>
            <person name="Sun Y."/>
        </authorList>
    </citation>
    <scope>NUCLEOTIDE SEQUENCE [LARGE SCALE GENOMIC DNA]</scope>
    <source>
        <strain evidence="2">cv. E1</strain>
        <tissue evidence="1">Leaf</tissue>
    </source>
</reference>
<dbReference type="AlphaFoldDB" id="A0A9D3WDJ6"/>
<keyword evidence="2" id="KW-1185">Reference proteome</keyword>
<name>A0A9D3WDJ6_9ROSI</name>
<proteinExistence type="predicted"/>
<dbReference type="PANTHER" id="PTHR32108:SF5">
    <property type="entry name" value="DYNACTIN SUBUNIT 1-LIKE"/>
    <property type="match status" value="1"/>
</dbReference>
<feature type="non-terminal residue" evidence="1">
    <location>
        <position position="1"/>
    </location>
</feature>
<gene>
    <name evidence="1" type="ORF">J1N35_004868</name>
</gene>
<evidence type="ECO:0000313" key="1">
    <source>
        <dbReference type="EMBL" id="KAH1121708.1"/>
    </source>
</evidence>
<sequence>RRYDAVNVRTEPVKAKALVAEQEKGVEALINELIKEEEAKEFLKFLKHSEYNVVEQLRK</sequence>
<accession>A0A9D3WDJ6</accession>
<dbReference type="EMBL" id="JAIQCV010000002">
    <property type="protein sequence ID" value="KAH1121708.1"/>
    <property type="molecule type" value="Genomic_DNA"/>
</dbReference>
<dbReference type="Proteomes" id="UP000828251">
    <property type="component" value="Unassembled WGS sequence"/>
</dbReference>
<dbReference type="PANTHER" id="PTHR32108">
    <property type="entry name" value="DNA-DIRECTED RNA POLYMERASE SUBUNIT ALPHA"/>
    <property type="match status" value="1"/>
</dbReference>
<evidence type="ECO:0000313" key="2">
    <source>
        <dbReference type="Proteomes" id="UP000828251"/>
    </source>
</evidence>
<protein>
    <submittedName>
        <fullName evidence="1">Uncharacterized protein</fullName>
    </submittedName>
</protein>
<organism evidence="1 2">
    <name type="scientific">Gossypium stocksii</name>
    <dbReference type="NCBI Taxonomy" id="47602"/>
    <lineage>
        <taxon>Eukaryota</taxon>
        <taxon>Viridiplantae</taxon>
        <taxon>Streptophyta</taxon>
        <taxon>Embryophyta</taxon>
        <taxon>Tracheophyta</taxon>
        <taxon>Spermatophyta</taxon>
        <taxon>Magnoliopsida</taxon>
        <taxon>eudicotyledons</taxon>
        <taxon>Gunneridae</taxon>
        <taxon>Pentapetalae</taxon>
        <taxon>rosids</taxon>
        <taxon>malvids</taxon>
        <taxon>Malvales</taxon>
        <taxon>Malvaceae</taxon>
        <taxon>Malvoideae</taxon>
        <taxon>Gossypium</taxon>
    </lineage>
</organism>